<dbReference type="InterPro" id="IPR008160">
    <property type="entry name" value="Collagen"/>
</dbReference>
<dbReference type="SMART" id="SM01088">
    <property type="entry name" value="Col_cuticle_N"/>
    <property type="match status" value="1"/>
</dbReference>
<dbReference type="InterPro" id="IPR002486">
    <property type="entry name" value="Col_cuticle_N"/>
</dbReference>
<feature type="region of interest" description="Disordered" evidence="4">
    <location>
        <begin position="90"/>
        <end position="272"/>
    </location>
</feature>
<proteinExistence type="predicted"/>
<evidence type="ECO:0000256" key="4">
    <source>
        <dbReference type="SAM" id="MobiDB-lite"/>
    </source>
</evidence>
<protein>
    <recommendedName>
        <fullName evidence="6">Nematode cuticle collagen N-terminal domain-containing protein</fullName>
    </recommendedName>
</protein>
<sequence>MVDSATVATYTSVIISVSVIAFCAFFAASICDDVNSFLDDAVVQFKSGQEQTDDAWHELIYIADKNVKSPFGIRRRKREDLPPHCNCLTENQCPPGPPGPPGPRGHDGNPGEPGQPGPNGMTGHELLKMMRNDDSCIKCPVGPPGPPGEQGEVGPPGAQGTDGVPGRNGINGRPGPPGPRGDPGLPGLKGMPGIPGRPGMPGIRYTPGDPGPEGYPGPRGPPGKPGPKGVAEEGPDGLPGPAGPPGKPGMPGPMGTPGKPGEPGLPGADAAYCPCPKREAFVEASASELEVPASTYNENSQVRKREPVEHQQEQTYESFNLPQL</sequence>
<dbReference type="Pfam" id="PF01391">
    <property type="entry name" value="Collagen"/>
    <property type="match status" value="2"/>
</dbReference>
<evidence type="ECO:0000256" key="1">
    <source>
        <dbReference type="ARBA" id="ARBA00011518"/>
    </source>
</evidence>
<feature type="transmembrane region" description="Helical" evidence="5">
    <location>
        <begin position="7"/>
        <end position="28"/>
    </location>
</feature>
<accession>A0A8S1F298</accession>
<name>A0A8S1F298_9PELO</name>
<feature type="domain" description="Nematode cuticle collagen N-terminal" evidence="6">
    <location>
        <begin position="7"/>
        <end position="59"/>
    </location>
</feature>
<comment type="caution">
    <text evidence="7">The sequence shown here is derived from an EMBL/GenBank/DDBJ whole genome shotgun (WGS) entry which is preliminary data.</text>
</comment>
<evidence type="ECO:0000256" key="2">
    <source>
        <dbReference type="ARBA" id="ARBA00022737"/>
    </source>
</evidence>
<evidence type="ECO:0000256" key="3">
    <source>
        <dbReference type="ARBA" id="ARBA00023157"/>
    </source>
</evidence>
<keyword evidence="5" id="KW-0812">Transmembrane</keyword>
<dbReference type="Proteomes" id="UP000494206">
    <property type="component" value="Unassembled WGS sequence"/>
</dbReference>
<dbReference type="GO" id="GO:0042302">
    <property type="term" value="F:structural constituent of cuticle"/>
    <property type="evidence" value="ECO:0007669"/>
    <property type="project" value="InterPro"/>
</dbReference>
<dbReference type="EMBL" id="CADEPM010000005">
    <property type="protein sequence ID" value="CAB3406089.1"/>
    <property type="molecule type" value="Genomic_DNA"/>
</dbReference>
<evidence type="ECO:0000259" key="6">
    <source>
        <dbReference type="SMART" id="SM01088"/>
    </source>
</evidence>
<keyword evidence="2" id="KW-0677">Repeat</keyword>
<feature type="compositionally biased region" description="Basic and acidic residues" evidence="4">
    <location>
        <begin position="301"/>
        <end position="312"/>
    </location>
</feature>
<feature type="compositionally biased region" description="Low complexity" evidence="4">
    <location>
        <begin position="182"/>
        <end position="194"/>
    </location>
</feature>
<evidence type="ECO:0000313" key="8">
    <source>
        <dbReference type="Proteomes" id="UP000494206"/>
    </source>
</evidence>
<dbReference type="OrthoDB" id="5856239at2759"/>
<feature type="region of interest" description="Disordered" evidence="4">
    <location>
        <begin position="292"/>
        <end position="324"/>
    </location>
</feature>
<feature type="compositionally biased region" description="Pro residues" evidence="4">
    <location>
        <begin position="209"/>
        <end position="225"/>
    </location>
</feature>
<evidence type="ECO:0000313" key="7">
    <source>
        <dbReference type="EMBL" id="CAB3406089.1"/>
    </source>
</evidence>
<keyword evidence="3" id="KW-1015">Disulfide bond</keyword>
<keyword evidence="5" id="KW-0472">Membrane</keyword>
<feature type="compositionally biased region" description="Pro residues" evidence="4">
    <location>
        <begin position="241"/>
        <end position="251"/>
    </location>
</feature>
<dbReference type="Pfam" id="PF01484">
    <property type="entry name" value="Col_cuticle_N"/>
    <property type="match status" value="1"/>
</dbReference>
<feature type="compositionally biased region" description="Low complexity" evidence="4">
    <location>
        <begin position="149"/>
        <end position="173"/>
    </location>
</feature>
<keyword evidence="8" id="KW-1185">Reference proteome</keyword>
<dbReference type="PANTHER" id="PTHR24637:SF252">
    <property type="entry name" value="NEMATODE CUTICLE COLLAGEN N-TERMINAL DOMAIN-CONTAINING PROTEIN"/>
    <property type="match status" value="1"/>
</dbReference>
<dbReference type="AlphaFoldDB" id="A0A8S1F298"/>
<feature type="compositionally biased region" description="Basic and acidic residues" evidence="4">
    <location>
        <begin position="125"/>
        <end position="136"/>
    </location>
</feature>
<organism evidence="7 8">
    <name type="scientific">Caenorhabditis bovis</name>
    <dbReference type="NCBI Taxonomy" id="2654633"/>
    <lineage>
        <taxon>Eukaryota</taxon>
        <taxon>Metazoa</taxon>
        <taxon>Ecdysozoa</taxon>
        <taxon>Nematoda</taxon>
        <taxon>Chromadorea</taxon>
        <taxon>Rhabditida</taxon>
        <taxon>Rhabditina</taxon>
        <taxon>Rhabditomorpha</taxon>
        <taxon>Rhabditoidea</taxon>
        <taxon>Rhabditidae</taxon>
        <taxon>Peloderinae</taxon>
        <taxon>Caenorhabditis</taxon>
    </lineage>
</organism>
<reference evidence="7 8" key="1">
    <citation type="submission" date="2020-04" db="EMBL/GenBank/DDBJ databases">
        <authorList>
            <person name="Laetsch R D."/>
            <person name="Stevens L."/>
            <person name="Kumar S."/>
            <person name="Blaxter L. M."/>
        </authorList>
    </citation>
    <scope>NUCLEOTIDE SEQUENCE [LARGE SCALE GENOMIC DNA]</scope>
</reference>
<gene>
    <name evidence="7" type="ORF">CBOVIS_LOCUS8208</name>
</gene>
<keyword evidence="5" id="KW-1133">Transmembrane helix</keyword>
<feature type="compositionally biased region" description="Polar residues" evidence="4">
    <location>
        <begin position="313"/>
        <end position="324"/>
    </location>
</feature>
<evidence type="ECO:0000256" key="5">
    <source>
        <dbReference type="SAM" id="Phobius"/>
    </source>
</evidence>
<comment type="subunit">
    <text evidence="1">Collagen polypeptide chains are complexed within the cuticle by disulfide bonds and other types of covalent cross-links.</text>
</comment>
<feature type="compositionally biased region" description="Pro residues" evidence="4">
    <location>
        <begin position="94"/>
        <end position="103"/>
    </location>
</feature>
<dbReference type="PANTHER" id="PTHR24637">
    <property type="entry name" value="COLLAGEN"/>
    <property type="match status" value="1"/>
</dbReference>